<dbReference type="CDD" id="cd11386">
    <property type="entry name" value="MCP_signal"/>
    <property type="match status" value="1"/>
</dbReference>
<protein>
    <recommendedName>
        <fullName evidence="9">Methyl-accepting chemotaxis protein</fullName>
    </recommendedName>
</protein>
<feature type="domain" description="Methyl-accepting transducer" evidence="5">
    <location>
        <begin position="133"/>
        <end position="362"/>
    </location>
</feature>
<evidence type="ECO:0000256" key="1">
    <source>
        <dbReference type="ARBA" id="ARBA00022500"/>
    </source>
</evidence>
<evidence type="ECO:0000259" key="5">
    <source>
        <dbReference type="PROSITE" id="PS50111"/>
    </source>
</evidence>
<feature type="transmembrane region" description="Helical" evidence="4">
    <location>
        <begin position="36"/>
        <end position="55"/>
    </location>
</feature>
<dbReference type="InterPro" id="IPR003660">
    <property type="entry name" value="HAMP_dom"/>
</dbReference>
<dbReference type="GO" id="GO:0007165">
    <property type="term" value="P:signal transduction"/>
    <property type="evidence" value="ECO:0007669"/>
    <property type="project" value="UniProtKB-KW"/>
</dbReference>
<dbReference type="PANTHER" id="PTHR43531:SF11">
    <property type="entry name" value="METHYL-ACCEPTING CHEMOTAXIS PROTEIN 3"/>
    <property type="match status" value="1"/>
</dbReference>
<evidence type="ECO:0000256" key="4">
    <source>
        <dbReference type="SAM" id="Phobius"/>
    </source>
</evidence>
<dbReference type="EMBL" id="PCWA01000051">
    <property type="protein sequence ID" value="PIQ89335.1"/>
    <property type="molecule type" value="Genomic_DNA"/>
</dbReference>
<feature type="domain" description="HAMP" evidence="6">
    <location>
        <begin position="55"/>
        <end position="107"/>
    </location>
</feature>
<dbReference type="SUPFAM" id="SSF58104">
    <property type="entry name" value="Methyl-accepting chemotaxis protein (MCP) signaling domain"/>
    <property type="match status" value="1"/>
</dbReference>
<dbReference type="GO" id="GO:0005886">
    <property type="term" value="C:plasma membrane"/>
    <property type="evidence" value="ECO:0007669"/>
    <property type="project" value="TreeGrafter"/>
</dbReference>
<keyword evidence="4" id="KW-1133">Transmembrane helix</keyword>
<dbReference type="AlphaFoldDB" id="A0A2H0M0T1"/>
<keyword evidence="3" id="KW-0807">Transducer</keyword>
<evidence type="ECO:0000256" key="3">
    <source>
        <dbReference type="PROSITE-ProRule" id="PRU00284"/>
    </source>
</evidence>
<dbReference type="CDD" id="cd06225">
    <property type="entry name" value="HAMP"/>
    <property type="match status" value="1"/>
</dbReference>
<name>A0A2H0M0T1_9BACT</name>
<keyword evidence="1" id="KW-0145">Chemotaxis</keyword>
<comment type="caution">
    <text evidence="7">The sequence shown here is derived from an EMBL/GenBank/DDBJ whole genome shotgun (WGS) entry which is preliminary data.</text>
</comment>
<dbReference type="Gene3D" id="1.10.287.950">
    <property type="entry name" value="Methyl-accepting chemotaxis protein"/>
    <property type="match status" value="1"/>
</dbReference>
<evidence type="ECO:0000256" key="2">
    <source>
        <dbReference type="ARBA" id="ARBA00029447"/>
    </source>
</evidence>
<dbReference type="PROSITE" id="PS50885">
    <property type="entry name" value="HAMP"/>
    <property type="match status" value="1"/>
</dbReference>
<feature type="transmembrane region" description="Helical" evidence="4">
    <location>
        <begin position="7"/>
        <end position="30"/>
    </location>
</feature>
<gene>
    <name evidence="7" type="ORF">COV72_03550</name>
</gene>
<dbReference type="PANTHER" id="PTHR43531">
    <property type="entry name" value="PROTEIN ICFG"/>
    <property type="match status" value="1"/>
</dbReference>
<dbReference type="Pfam" id="PF00015">
    <property type="entry name" value="MCPsignal"/>
    <property type="match status" value="1"/>
</dbReference>
<keyword evidence="4" id="KW-0472">Membrane</keyword>
<keyword evidence="4" id="KW-0812">Transmembrane</keyword>
<dbReference type="GO" id="GO:0004888">
    <property type="term" value="F:transmembrane signaling receptor activity"/>
    <property type="evidence" value="ECO:0007669"/>
    <property type="project" value="TreeGrafter"/>
</dbReference>
<evidence type="ECO:0000259" key="6">
    <source>
        <dbReference type="PROSITE" id="PS50885"/>
    </source>
</evidence>
<evidence type="ECO:0000313" key="7">
    <source>
        <dbReference type="EMBL" id="PIQ89335.1"/>
    </source>
</evidence>
<dbReference type="Proteomes" id="UP000229641">
    <property type="component" value="Unassembled WGS sequence"/>
</dbReference>
<sequence length="389" mass="41952">MSIKYKLLLPVAILIALLVAIVVWLVKFQMDPLQEILYIVLFLAFSLLSIGYVVFRALSPLNTITSVARGITYGNYDLILDIKSNDEFGRFAKSFNEAVDILHQMIIEKRMEEGAAVKRINLIENLMQEIRNATLELTSCATQMMATTEQQASGASEQSSAVTETSATMEELSRTASAIAENAYNVTRAAERTLIEMKEVNAKVSDATKKILALGEKSQTIGKIIAMIDDLSSQTNLLALNAAIEAARAGEAGRGFAVVASEIRKLAERSVESTEEIRQLINEIQAGTNSVVIGIEDSTKGVSEGLSMVEDTAKLAKEISLATQQQKSASSQVSEAMKNVDTVTKQIAVSAKQSVTSATKLGSLAGNLKKAVNKFRSDMGGANTETADE</sequence>
<dbReference type="SMART" id="SM00283">
    <property type="entry name" value="MA"/>
    <property type="match status" value="1"/>
</dbReference>
<comment type="similarity">
    <text evidence="2">Belongs to the methyl-accepting chemotaxis (MCP) protein family.</text>
</comment>
<evidence type="ECO:0000313" key="8">
    <source>
        <dbReference type="Proteomes" id="UP000229641"/>
    </source>
</evidence>
<accession>A0A2H0M0T1</accession>
<dbReference type="InterPro" id="IPR051310">
    <property type="entry name" value="MCP_chemotaxis"/>
</dbReference>
<dbReference type="PROSITE" id="PS50111">
    <property type="entry name" value="CHEMOTAXIS_TRANSDUC_2"/>
    <property type="match status" value="1"/>
</dbReference>
<reference evidence="7 8" key="1">
    <citation type="submission" date="2017-09" db="EMBL/GenBank/DDBJ databases">
        <title>Depth-based differentiation of microbial function through sediment-hosted aquifers and enrichment of novel symbionts in the deep terrestrial subsurface.</title>
        <authorList>
            <person name="Probst A.J."/>
            <person name="Ladd B."/>
            <person name="Jarett J.K."/>
            <person name="Geller-Mcgrath D.E."/>
            <person name="Sieber C.M."/>
            <person name="Emerson J.B."/>
            <person name="Anantharaman K."/>
            <person name="Thomas B.C."/>
            <person name="Malmstrom R."/>
            <person name="Stieglmeier M."/>
            <person name="Klingl A."/>
            <person name="Woyke T."/>
            <person name="Ryan C.M."/>
            <person name="Banfield J.F."/>
        </authorList>
    </citation>
    <scope>NUCLEOTIDE SEQUENCE [LARGE SCALE GENOMIC DNA]</scope>
    <source>
        <strain evidence="7">CG11_big_fil_rev_8_21_14_0_20_42_13</strain>
    </source>
</reference>
<dbReference type="InterPro" id="IPR004089">
    <property type="entry name" value="MCPsignal_dom"/>
</dbReference>
<dbReference type="GO" id="GO:0006935">
    <property type="term" value="P:chemotaxis"/>
    <property type="evidence" value="ECO:0007669"/>
    <property type="project" value="UniProtKB-KW"/>
</dbReference>
<proteinExistence type="inferred from homology"/>
<evidence type="ECO:0008006" key="9">
    <source>
        <dbReference type="Google" id="ProtNLM"/>
    </source>
</evidence>
<organism evidence="7 8">
    <name type="scientific">Candidatus Ghiorseimicrobium undicola</name>
    <dbReference type="NCBI Taxonomy" id="1974746"/>
    <lineage>
        <taxon>Bacteria</taxon>
        <taxon>Pseudomonadati</taxon>
        <taxon>Candidatus Omnitrophota</taxon>
        <taxon>Candidatus Ghiorseimicrobium</taxon>
    </lineage>
</organism>